<name>A0A1G9UYN9_9HYPH</name>
<dbReference type="InterPro" id="IPR050767">
    <property type="entry name" value="Sel1_AlgK"/>
</dbReference>
<feature type="region of interest" description="Disordered" evidence="2">
    <location>
        <begin position="642"/>
        <end position="682"/>
    </location>
</feature>
<feature type="region of interest" description="Disordered" evidence="2">
    <location>
        <begin position="704"/>
        <end position="741"/>
    </location>
</feature>
<dbReference type="STRING" id="582672.SAMN05216360_1039"/>
<dbReference type="SMART" id="SM00671">
    <property type="entry name" value="SEL1"/>
    <property type="match status" value="4"/>
</dbReference>
<keyword evidence="1" id="KW-0175">Coiled coil</keyword>
<dbReference type="InterPro" id="IPR006597">
    <property type="entry name" value="Sel1-like"/>
</dbReference>
<keyword evidence="4" id="KW-1185">Reference proteome</keyword>
<evidence type="ECO:0000256" key="1">
    <source>
        <dbReference type="SAM" id="Coils"/>
    </source>
</evidence>
<reference evidence="4" key="1">
    <citation type="submission" date="2016-10" db="EMBL/GenBank/DDBJ databases">
        <authorList>
            <person name="Varghese N."/>
            <person name="Submissions S."/>
        </authorList>
    </citation>
    <scope>NUCLEOTIDE SEQUENCE [LARGE SCALE GENOMIC DNA]</scope>
    <source>
        <strain evidence="4">BL47</strain>
    </source>
</reference>
<dbReference type="InterPro" id="IPR011990">
    <property type="entry name" value="TPR-like_helical_dom_sf"/>
</dbReference>
<dbReference type="Pfam" id="PF08238">
    <property type="entry name" value="Sel1"/>
    <property type="match status" value="4"/>
</dbReference>
<feature type="coiled-coil region" evidence="1">
    <location>
        <begin position="154"/>
        <end position="209"/>
    </location>
</feature>
<evidence type="ECO:0000313" key="3">
    <source>
        <dbReference type="EMBL" id="SDM65121.1"/>
    </source>
</evidence>
<dbReference type="SUPFAM" id="SSF81901">
    <property type="entry name" value="HCP-like"/>
    <property type="match status" value="1"/>
</dbReference>
<dbReference type="Proteomes" id="UP000198704">
    <property type="component" value="Unassembled WGS sequence"/>
</dbReference>
<dbReference type="RefSeq" id="WP_091713956.1">
    <property type="nucleotide sequence ID" value="NZ_FNHS01000003.1"/>
</dbReference>
<accession>A0A1G9UYN9</accession>
<evidence type="ECO:0000313" key="4">
    <source>
        <dbReference type="Proteomes" id="UP000198704"/>
    </source>
</evidence>
<organism evidence="3 4">
    <name type="scientific">Methylobacterium phyllostachyos</name>
    <dbReference type="NCBI Taxonomy" id="582672"/>
    <lineage>
        <taxon>Bacteria</taxon>
        <taxon>Pseudomonadati</taxon>
        <taxon>Pseudomonadota</taxon>
        <taxon>Alphaproteobacteria</taxon>
        <taxon>Hyphomicrobiales</taxon>
        <taxon>Methylobacteriaceae</taxon>
        <taxon>Methylobacterium</taxon>
    </lineage>
</organism>
<feature type="region of interest" description="Disordered" evidence="2">
    <location>
        <begin position="830"/>
        <end position="849"/>
    </location>
</feature>
<dbReference type="PANTHER" id="PTHR11102:SF160">
    <property type="entry name" value="ERAD-ASSOCIATED E3 UBIQUITIN-PROTEIN LIGASE COMPONENT HRD3"/>
    <property type="match status" value="1"/>
</dbReference>
<evidence type="ECO:0000256" key="2">
    <source>
        <dbReference type="SAM" id="MobiDB-lite"/>
    </source>
</evidence>
<dbReference type="OrthoDB" id="5295703at2"/>
<protein>
    <submittedName>
        <fullName evidence="3">Localization factor PodJL</fullName>
    </submittedName>
</protein>
<feature type="region of interest" description="Disordered" evidence="2">
    <location>
        <begin position="38"/>
        <end position="86"/>
    </location>
</feature>
<proteinExistence type="predicted"/>
<dbReference type="AlphaFoldDB" id="A0A1G9UYN9"/>
<gene>
    <name evidence="3" type="ORF">SAMN05216360_1039</name>
</gene>
<sequence>MTRTAMPQLDSFDPEVLDAARDVAARAGVPLETWIASVVPQSQSGAPGNRRQRRRLRAEQLDRPTARPESALRPEVIADRPEARQAAVPADGIPAVRPTPIAETYNDGIAALMDRLDGIDRALDADRREALIAESQRLAQIEARIEHALKAAPVHQVTERLSDIERRMSQLGEQVASKRQLGRRTRPAAADIRNAVQDIRQRQQELSQDVPGDAASRAAADGGVVASMRLDLARRLEARTEDGTATSAALSELQLETVRLRQAIDQLATSRDIGALEQAVTALTSGLERARVGTDLTAIAAPIEEIRLQIERLAEEVADNVHARVAEDVRRLAERLDDVAATGPTDPEGQTLAALFAELDAIRQLITALADPERIQSLANSLQVVSAQVAQLQRLGAGSDLRPLLEEIRGEVKIAAPAVLAEQIETLAEKVDHLCARQGLSEAVDAVAQPQPGEMASIQAMLHTLAEKVDEAGERDGLDALEKQVMTLADRLDTPHGGDPALAGLERTMGDLIAQVAALRDAAPSEAVVERAARNAVAQTLSGAGIAADSGEIGLLRASLADMQARQAASDQRLGATLEGVQTALERLLVRLGPSETVDPRAPSLGERLMSSTSPEVALAAADMNPSGRPVRAEAPVLAADLLEPGSGRPARAPRGDRGAASRRSAQDPQAESARVRLPVEPGAEGDIKTSFIAAARRAAQAAQAELAAEAPTDRRDTRAAKPASPEAAGEPGRLSQLRSEMDRRRRPLLLGLAAIILALGALQTVKLRAPVEPRPVVAAGQAAPTNSEVAGDPTKVAAGSQTEGVAKDAAKDAAKDVAKVAGAEGWKDAPGAKPLVTDPTTTQALPNPVPAEAHAGAVKAPLPQVAGMNTLQADLGSVPPGLAAVKSAALEGDGTAVWDLATREADGRGMPRNLAVAAKLFEKLASAGYAPAQYKIAGQYEKGAGVVRDLDKAKQWYGRAAEQGHARSMHNLAVIFAENPAANGKPDFASAASWFRQGAEFGVRDSQYNLGVLYARGMGLTQDLVQSYAWFAAAAGQGDDDAAKKRDDVANKLSTTELARAKSLAASFKPRKIDAAVNEPPSPKAGATAPMSLLGAPAPSPVAFTGGPKRS</sequence>
<dbReference type="EMBL" id="FNHS01000003">
    <property type="protein sequence ID" value="SDM65121.1"/>
    <property type="molecule type" value="Genomic_DNA"/>
</dbReference>
<feature type="region of interest" description="Disordered" evidence="2">
    <location>
        <begin position="1071"/>
        <end position="1112"/>
    </location>
</feature>
<dbReference type="PANTHER" id="PTHR11102">
    <property type="entry name" value="SEL-1-LIKE PROTEIN"/>
    <property type="match status" value="1"/>
</dbReference>
<dbReference type="Gene3D" id="1.25.40.10">
    <property type="entry name" value="Tetratricopeptide repeat domain"/>
    <property type="match status" value="1"/>
</dbReference>
<feature type="compositionally biased region" description="Basic and acidic residues" evidence="2">
    <location>
        <begin position="57"/>
        <end position="83"/>
    </location>
</feature>